<evidence type="ECO:0000256" key="3">
    <source>
        <dbReference type="SAM" id="MobiDB-lite"/>
    </source>
</evidence>
<dbReference type="PANTHER" id="PTHR30314:SF12">
    <property type="entry name" value="CELL DIVISION PROTEIN FTSZ HOMOLOG 1, CHLOROPLASTIC"/>
    <property type="match status" value="1"/>
</dbReference>
<keyword evidence="2" id="KW-0342">GTP-binding</keyword>
<dbReference type="AlphaFoldDB" id="A0A3L6F7V6"/>
<dbReference type="SUPFAM" id="SSF52490">
    <property type="entry name" value="Tubulin nucleotide-binding domain-like"/>
    <property type="match status" value="1"/>
</dbReference>
<dbReference type="PANTHER" id="PTHR30314">
    <property type="entry name" value="CELL DIVISION PROTEIN FTSZ-RELATED"/>
    <property type="match status" value="1"/>
</dbReference>
<accession>A0A3L6F7V6</accession>
<keyword evidence="1" id="KW-0547">Nucleotide-binding</keyword>
<evidence type="ECO:0000256" key="4">
    <source>
        <dbReference type="SAM" id="SignalP"/>
    </source>
</evidence>
<dbReference type="GO" id="GO:0051301">
    <property type="term" value="P:cell division"/>
    <property type="evidence" value="ECO:0007669"/>
    <property type="project" value="UniProtKB-KW"/>
</dbReference>
<dbReference type="InterPro" id="IPR036525">
    <property type="entry name" value="Tubulin/FtsZ_GTPase_sf"/>
</dbReference>
<protein>
    <submittedName>
        <fullName evidence="6">Cell division protein FtsZ 1, chloroplastic</fullName>
    </submittedName>
</protein>
<dbReference type="EMBL" id="NCVQ01000005">
    <property type="protein sequence ID" value="PWZ29246.1"/>
    <property type="molecule type" value="Genomic_DNA"/>
</dbReference>
<feature type="chain" id="PRO_5017986272" evidence="4">
    <location>
        <begin position="23"/>
        <end position="388"/>
    </location>
</feature>
<dbReference type="Gene3D" id="3.40.50.1440">
    <property type="entry name" value="Tubulin/FtsZ, GTPase domain"/>
    <property type="match status" value="1"/>
</dbReference>
<keyword evidence="4" id="KW-0732">Signal</keyword>
<dbReference type="GO" id="GO:0005525">
    <property type="term" value="F:GTP binding"/>
    <property type="evidence" value="ECO:0007669"/>
    <property type="project" value="UniProtKB-KW"/>
</dbReference>
<keyword evidence="6" id="KW-0132">Cell division</keyword>
<dbReference type="ExpressionAtlas" id="A0A3L6F7V6">
    <property type="expression patterns" value="baseline and differential"/>
</dbReference>
<evidence type="ECO:0000313" key="6">
    <source>
        <dbReference type="EMBL" id="PWZ29246.1"/>
    </source>
</evidence>
<dbReference type="InterPro" id="IPR003008">
    <property type="entry name" value="Tubulin_FtsZ_GTPase"/>
</dbReference>
<reference evidence="6" key="1">
    <citation type="journal article" date="2018" name="Nat. Genet.">
        <title>Extensive intraspecific gene order and gene structural variations between Mo17 and other maize genomes.</title>
        <authorList>
            <person name="Sun S."/>
            <person name="Zhou Y."/>
            <person name="Chen J."/>
            <person name="Shi J."/>
            <person name="Zhao H."/>
            <person name="Zhao H."/>
            <person name="Song W."/>
            <person name="Zhang M."/>
            <person name="Cui Y."/>
            <person name="Dong X."/>
            <person name="Liu H."/>
            <person name="Ma X."/>
            <person name="Jiao Y."/>
            <person name="Wang B."/>
            <person name="Wei X."/>
            <person name="Stein J.C."/>
            <person name="Glaubitz J.C."/>
            <person name="Lu F."/>
            <person name="Yu G."/>
            <person name="Liang C."/>
            <person name="Fengler K."/>
            <person name="Li B."/>
            <person name="Rafalski A."/>
            <person name="Schnable P.S."/>
            <person name="Ware D.H."/>
            <person name="Buckler E.S."/>
            <person name="Lai J."/>
        </authorList>
    </citation>
    <scope>NUCLEOTIDE SEQUENCE [LARGE SCALE GENOMIC DNA]</scope>
    <source>
        <tissue evidence="6">Seedling</tissue>
    </source>
</reference>
<gene>
    <name evidence="6" type="primary">FTSZ1_4</name>
    <name evidence="6" type="ORF">Zm00014a_036029</name>
</gene>
<evidence type="ECO:0000256" key="1">
    <source>
        <dbReference type="ARBA" id="ARBA00022741"/>
    </source>
</evidence>
<keyword evidence="6" id="KW-0131">Cell cycle</keyword>
<feature type="signal peptide" evidence="4">
    <location>
        <begin position="1"/>
        <end position="22"/>
    </location>
</feature>
<feature type="domain" description="Tubulin/FtsZ GTPase" evidence="5">
    <location>
        <begin position="57"/>
        <end position="194"/>
    </location>
</feature>
<feature type="region of interest" description="Disordered" evidence="3">
    <location>
        <begin position="40"/>
        <end position="65"/>
    </location>
</feature>
<dbReference type="GO" id="GO:0003924">
    <property type="term" value="F:GTPase activity"/>
    <property type="evidence" value="ECO:0007669"/>
    <property type="project" value="InterPro"/>
</dbReference>
<comment type="caution">
    <text evidence="6">The sequence shown here is derived from an EMBL/GenBank/DDBJ whole genome shotgun (WGS) entry which is preliminary data.</text>
</comment>
<dbReference type="Pfam" id="PF00091">
    <property type="entry name" value="Tubulin"/>
    <property type="match status" value="1"/>
</dbReference>
<dbReference type="Proteomes" id="UP000251960">
    <property type="component" value="Chromosome 4"/>
</dbReference>
<dbReference type="SMART" id="SM00864">
    <property type="entry name" value="Tubulin"/>
    <property type="match status" value="1"/>
</dbReference>
<evidence type="ECO:0000259" key="5">
    <source>
        <dbReference type="SMART" id="SM00864"/>
    </source>
</evidence>
<dbReference type="InterPro" id="IPR045061">
    <property type="entry name" value="FtsZ/CetZ"/>
</dbReference>
<evidence type="ECO:0000256" key="2">
    <source>
        <dbReference type="ARBA" id="ARBA00023134"/>
    </source>
</evidence>
<name>A0A3L6F7V6_MAIZE</name>
<dbReference type="PRINTS" id="PR00423">
    <property type="entry name" value="CELLDVISFTSZ"/>
</dbReference>
<sequence>MASLVVVAAALLVAALVAFCGTDPLWTGFESHLVDLPGVRVPPRRPPRSRRDADARGRTGVAPRSRGCEELGVGAPVWRAYAFSHRHRCLPGTGGNPNLGEQAAEESRETIATALRDSDLVFITAGMGGGAAPIVAQISKEAGYLTVGVVTYPFNFEGRQLFALFTSISIACPTNDQPGSGPSRSLLETLNVERKCRFSNATGILPVRSLLDKSSIQQSRATCKIKVHGRRRMATAYPRSGKANQASIYLEVGGLEDLELQVQNAIAAVAAPPKESNSVSSNDLGSSSSVIFPSGPADQVPVPATSPEIEPRFANQIPAASSEVKAPCMAVRKPSITALFLQKYDTNFHLFSTTKEMEKQVAPTPIAFCFVPITGLPMLYIDTVAMHV</sequence>
<proteinExistence type="predicted"/>
<organism evidence="6">
    <name type="scientific">Zea mays</name>
    <name type="common">Maize</name>
    <dbReference type="NCBI Taxonomy" id="4577"/>
    <lineage>
        <taxon>Eukaryota</taxon>
        <taxon>Viridiplantae</taxon>
        <taxon>Streptophyta</taxon>
        <taxon>Embryophyta</taxon>
        <taxon>Tracheophyta</taxon>
        <taxon>Spermatophyta</taxon>
        <taxon>Magnoliopsida</taxon>
        <taxon>Liliopsida</taxon>
        <taxon>Poales</taxon>
        <taxon>Poaceae</taxon>
        <taxon>PACMAD clade</taxon>
        <taxon>Panicoideae</taxon>
        <taxon>Andropogonodae</taxon>
        <taxon>Andropogoneae</taxon>
        <taxon>Tripsacinae</taxon>
        <taxon>Zea</taxon>
    </lineage>
</organism>